<keyword evidence="2 7" id="KW-0489">Methyltransferase</keyword>
<dbReference type="GO" id="GO:0009007">
    <property type="term" value="F:site-specific DNA-methyltransferase (adenine-specific) activity"/>
    <property type="evidence" value="ECO:0007669"/>
    <property type="project" value="UniProtKB-EC"/>
</dbReference>
<evidence type="ECO:0000256" key="3">
    <source>
        <dbReference type="ARBA" id="ARBA00022679"/>
    </source>
</evidence>
<dbReference type="InterPro" id="IPR002052">
    <property type="entry name" value="DNA_methylase_N6_adenine_CS"/>
</dbReference>
<dbReference type="Gene3D" id="3.40.50.150">
    <property type="entry name" value="Vaccinia Virus protein VP39"/>
    <property type="match status" value="1"/>
</dbReference>
<dbReference type="Pfam" id="PF20473">
    <property type="entry name" value="MmeI_Mtase"/>
    <property type="match status" value="1"/>
</dbReference>
<dbReference type="GO" id="GO:0003676">
    <property type="term" value="F:nucleic acid binding"/>
    <property type="evidence" value="ECO:0007669"/>
    <property type="project" value="InterPro"/>
</dbReference>
<feature type="domain" description="MmeI-like DNA-methyltransferase" evidence="6">
    <location>
        <begin position="362"/>
        <end position="605"/>
    </location>
</feature>
<dbReference type="PANTHER" id="PTHR33841:SF1">
    <property type="entry name" value="DNA METHYLTRANSFERASE A"/>
    <property type="match status" value="1"/>
</dbReference>
<sequence>MTPQQFVAKWSKIQQKETAVSQTHFNDVCQLINHLTPIEFDPEGKRFTFETQTSKPDGRKGFADVYFQGHFIWEYKGPHKDLDKAYQQLQLYRESLQNPPLLITSDIHAIIIHTNFNNYPIQKHTVGFDEIISGDGVKKLRWAFFSPDKFKPEKTQEQITKATADTFLQVAEAIKQHRQTVGESYTDGQIAHLMARLLFCLFAEDLHLLPNQIFTQMVQAQNEEYSDFLFGLRNLFREMRTGGTFGFYKIRHFDGTLFDDDFVPELPPDLGQKLMRAAQQDWSAVDPSIFGTLFERVIDEGKRAQLGAHYTSEADIMLIVEPVLMAPLRQKWDKVRRQASAQPPVGLSQDKTAEGEPPGGLLAGFAQEIAAVRVLDPACGSGNFLYVALRELLNLQKEVIVYAARKGLPPIELTVSPEQLYGIEINPYAHELAQITAWIGYLQWRHENGFGEIPDPVLSPLNNIQQMDAILAYDADGNPIEPEWPAADVIIGNPPFLGGQKILRELGEKYTLTIRGIYNGRIPNAADLVTYWFERARTQIDMGKANRAGLLATQSIRGEASRPVLNKIKNSGDIFMAWSDRPWILDGAAVRVSMIGFDSGNQKTKILDGHIVNHINADLTSGVDLTTALSLPENNDLGYMGIIRVGPFEISEAHARKMLNATNKASEAKNESVVKHWIRAKDLTDRPQNMWIIDFGVDMSLEEAEKYEMPIAHVRNNVKPKRDKTSNGKNRKDWWLFEGRRTGMRKALLSLERYIATPLVGKHRLFRWYNTKTIPDARVIVIARDDDCFFGILHSKAHELWSLNRVKLRHGIGNDPAYNVSICLASFPLPWPPGQEPSEAADARVAEIGRWARALVAWRQAWLNPPREEMYAGLGTAYDKMVKKRTLTNLYNGLVYYRQTRPQGSSRPLGLAWRPCGIRLNLTK</sequence>
<feature type="domain" description="MmeI-like helicase spacer" evidence="5">
    <location>
        <begin position="189"/>
        <end position="258"/>
    </location>
</feature>
<dbReference type="EC" id="2.1.1.72" evidence="1"/>
<evidence type="ECO:0000256" key="4">
    <source>
        <dbReference type="ARBA" id="ARBA00047942"/>
    </source>
</evidence>
<dbReference type="InterPro" id="IPR029063">
    <property type="entry name" value="SAM-dependent_MTases_sf"/>
</dbReference>
<evidence type="ECO:0000259" key="5">
    <source>
        <dbReference type="Pfam" id="PF20465"/>
    </source>
</evidence>
<dbReference type="SUPFAM" id="SSF53335">
    <property type="entry name" value="S-adenosyl-L-methionine-dependent methyltransferases"/>
    <property type="match status" value="1"/>
</dbReference>
<dbReference type="InterPro" id="IPR046816">
    <property type="entry name" value="MmeI_Mtase"/>
</dbReference>
<protein>
    <recommendedName>
        <fullName evidence="1">site-specific DNA-methyltransferase (adenine-specific)</fullName>
        <ecNumber evidence="1">2.1.1.72</ecNumber>
    </recommendedName>
</protein>
<dbReference type="EMBL" id="UOEU01000463">
    <property type="protein sequence ID" value="VAW33623.1"/>
    <property type="molecule type" value="Genomic_DNA"/>
</dbReference>
<gene>
    <name evidence="7" type="ORF">MNBD_CHLOROFLEXI01-2274</name>
</gene>
<dbReference type="PROSITE" id="PS00092">
    <property type="entry name" value="N6_MTASE"/>
    <property type="match status" value="1"/>
</dbReference>
<proteinExistence type="predicted"/>
<comment type="catalytic activity">
    <reaction evidence="4">
        <text>a 2'-deoxyadenosine in DNA + S-adenosyl-L-methionine = an N(6)-methyl-2'-deoxyadenosine in DNA + S-adenosyl-L-homocysteine + H(+)</text>
        <dbReference type="Rhea" id="RHEA:15197"/>
        <dbReference type="Rhea" id="RHEA-COMP:12418"/>
        <dbReference type="Rhea" id="RHEA-COMP:12419"/>
        <dbReference type="ChEBI" id="CHEBI:15378"/>
        <dbReference type="ChEBI" id="CHEBI:57856"/>
        <dbReference type="ChEBI" id="CHEBI:59789"/>
        <dbReference type="ChEBI" id="CHEBI:90615"/>
        <dbReference type="ChEBI" id="CHEBI:90616"/>
        <dbReference type="EC" id="2.1.1.72"/>
    </reaction>
</comment>
<dbReference type="PANTHER" id="PTHR33841">
    <property type="entry name" value="DNA METHYLTRANSFERASE YEEA-RELATED"/>
    <property type="match status" value="1"/>
</dbReference>
<dbReference type="InterPro" id="IPR046819">
    <property type="entry name" value="MmeI_hel"/>
</dbReference>
<keyword evidence="3" id="KW-0808">Transferase</keyword>
<dbReference type="InterPro" id="IPR050953">
    <property type="entry name" value="N4_N6_ade-DNA_methylase"/>
</dbReference>
<name>A0A3B0UZQ0_9ZZZZ</name>
<reference evidence="7" key="1">
    <citation type="submission" date="2018-06" db="EMBL/GenBank/DDBJ databases">
        <authorList>
            <person name="Zhirakovskaya E."/>
        </authorList>
    </citation>
    <scope>NUCLEOTIDE SEQUENCE</scope>
</reference>
<dbReference type="GO" id="GO:0032259">
    <property type="term" value="P:methylation"/>
    <property type="evidence" value="ECO:0007669"/>
    <property type="project" value="UniProtKB-KW"/>
</dbReference>
<evidence type="ECO:0000256" key="2">
    <source>
        <dbReference type="ARBA" id="ARBA00022603"/>
    </source>
</evidence>
<dbReference type="AlphaFoldDB" id="A0A3B0UZQ0"/>
<accession>A0A3B0UZQ0</accession>
<evidence type="ECO:0000256" key="1">
    <source>
        <dbReference type="ARBA" id="ARBA00011900"/>
    </source>
</evidence>
<evidence type="ECO:0000259" key="6">
    <source>
        <dbReference type="Pfam" id="PF20473"/>
    </source>
</evidence>
<organism evidence="7">
    <name type="scientific">hydrothermal vent metagenome</name>
    <dbReference type="NCBI Taxonomy" id="652676"/>
    <lineage>
        <taxon>unclassified sequences</taxon>
        <taxon>metagenomes</taxon>
        <taxon>ecological metagenomes</taxon>
    </lineage>
</organism>
<evidence type="ECO:0000313" key="7">
    <source>
        <dbReference type="EMBL" id="VAW33623.1"/>
    </source>
</evidence>
<dbReference type="Pfam" id="PF20465">
    <property type="entry name" value="MmeI_hel"/>
    <property type="match status" value="1"/>
</dbReference>